<comment type="caution">
    <text evidence="2">The sequence shown here is derived from an EMBL/GenBank/DDBJ whole genome shotgun (WGS) entry which is preliminary data.</text>
</comment>
<keyword evidence="3" id="KW-1185">Reference proteome</keyword>
<evidence type="ECO:0000313" key="2">
    <source>
        <dbReference type="EMBL" id="KAJ1961396.1"/>
    </source>
</evidence>
<dbReference type="Proteomes" id="UP001150925">
    <property type="component" value="Unassembled WGS sequence"/>
</dbReference>
<evidence type="ECO:0000256" key="1">
    <source>
        <dbReference type="SAM" id="MobiDB-lite"/>
    </source>
</evidence>
<dbReference type="OrthoDB" id="5626538at2759"/>
<organism evidence="2 3">
    <name type="scientific">Dispira parvispora</name>
    <dbReference type="NCBI Taxonomy" id="1520584"/>
    <lineage>
        <taxon>Eukaryota</taxon>
        <taxon>Fungi</taxon>
        <taxon>Fungi incertae sedis</taxon>
        <taxon>Zoopagomycota</taxon>
        <taxon>Kickxellomycotina</taxon>
        <taxon>Dimargaritomycetes</taxon>
        <taxon>Dimargaritales</taxon>
        <taxon>Dimargaritaceae</taxon>
        <taxon>Dispira</taxon>
    </lineage>
</organism>
<dbReference type="AlphaFoldDB" id="A0A9W8AN04"/>
<dbReference type="EMBL" id="JANBPY010001146">
    <property type="protein sequence ID" value="KAJ1961396.1"/>
    <property type="molecule type" value="Genomic_DNA"/>
</dbReference>
<accession>A0A9W8AN04</accession>
<proteinExistence type="predicted"/>
<reference evidence="2" key="1">
    <citation type="submission" date="2022-07" db="EMBL/GenBank/DDBJ databases">
        <title>Phylogenomic reconstructions and comparative analyses of Kickxellomycotina fungi.</title>
        <authorList>
            <person name="Reynolds N.K."/>
            <person name="Stajich J.E."/>
            <person name="Barry K."/>
            <person name="Grigoriev I.V."/>
            <person name="Crous P."/>
            <person name="Smith M.E."/>
        </authorList>
    </citation>
    <scope>NUCLEOTIDE SEQUENCE</scope>
    <source>
        <strain evidence="2">RSA 1196</strain>
    </source>
</reference>
<protein>
    <submittedName>
        <fullName evidence="2">Uncharacterized protein</fullName>
    </submittedName>
</protein>
<name>A0A9W8AN04_9FUNG</name>
<gene>
    <name evidence="2" type="ORF">IWQ62_003885</name>
</gene>
<feature type="region of interest" description="Disordered" evidence="1">
    <location>
        <begin position="60"/>
        <end position="83"/>
    </location>
</feature>
<evidence type="ECO:0000313" key="3">
    <source>
        <dbReference type="Proteomes" id="UP001150925"/>
    </source>
</evidence>
<sequence>MNFLVNCLRSTANRASALPVLRSTNLTTTGLPRICHGINPVPIRLKSDKTRCLKTMLKAKQRRLRQNKTDKPPQATPRRISKL</sequence>